<organism evidence="6 7">
    <name type="scientific">Lacticaseibacillus paracasei</name>
    <name type="common">Lactobacillus paracasei</name>
    <dbReference type="NCBI Taxonomy" id="1597"/>
    <lineage>
        <taxon>Bacteria</taxon>
        <taxon>Bacillati</taxon>
        <taxon>Bacillota</taxon>
        <taxon>Bacilli</taxon>
        <taxon>Lactobacillales</taxon>
        <taxon>Lactobacillaceae</taxon>
        <taxon>Lacticaseibacillus</taxon>
    </lineage>
</organism>
<dbReference type="Gene3D" id="3.40.50.1360">
    <property type="match status" value="1"/>
</dbReference>
<dbReference type="GO" id="GO:0042802">
    <property type="term" value="F:identical protein binding"/>
    <property type="evidence" value="ECO:0007669"/>
    <property type="project" value="TreeGrafter"/>
</dbReference>
<feature type="active site" description="Proton acceptor; for enolization step" evidence="4">
    <location>
        <position position="75"/>
    </location>
</feature>
<evidence type="ECO:0000256" key="3">
    <source>
        <dbReference type="ARBA" id="ARBA00023277"/>
    </source>
</evidence>
<evidence type="ECO:0000256" key="1">
    <source>
        <dbReference type="ARBA" id="ARBA00000644"/>
    </source>
</evidence>
<dbReference type="AlphaFoldDB" id="A0A422LYI6"/>
<reference evidence="6 7" key="1">
    <citation type="journal article" date="2018" name="Front. Microbiol.">
        <title>Conversion of Methionine to Cysteine in Lactobacillus paracasei Depends on the Highly Mobile cysK-ctl-cysE Gene Cluster.</title>
        <authorList>
            <person name="Wuthrich D."/>
            <person name="Irmler S."/>
            <person name="Berthoud H."/>
            <person name="Guggenbuhl B."/>
            <person name="Eugster E."/>
            <person name="Bruggmann R."/>
        </authorList>
    </citation>
    <scope>NUCLEOTIDE SEQUENCE [LARGE SCALE GENOMIC DNA]</scope>
    <source>
        <strain evidence="6 7">FAM18157</strain>
    </source>
</reference>
<dbReference type="EMBL" id="LKFS01000099">
    <property type="protein sequence ID" value="RND79367.1"/>
    <property type="molecule type" value="Genomic_DNA"/>
</dbReference>
<feature type="active site" description="Proton acceptor; for ring-opening step" evidence="4">
    <location>
        <position position="143"/>
    </location>
</feature>
<dbReference type="InterPro" id="IPR006148">
    <property type="entry name" value="Glc/Gal-6P_isomerase"/>
</dbReference>
<proteinExistence type="inferred from homology"/>
<accession>A0A422LYI6</accession>
<comment type="function">
    <text evidence="4">Catalyzes the reversible isomerization-deamination of glucosamine 6-phosphate (GlcN6P) to form fructose 6-phosphate (Fru6P) and ammonium ion.</text>
</comment>
<dbReference type="GO" id="GO:0005975">
    <property type="term" value="P:carbohydrate metabolic process"/>
    <property type="evidence" value="ECO:0007669"/>
    <property type="project" value="InterPro"/>
</dbReference>
<dbReference type="PANTHER" id="PTHR11280:SF5">
    <property type="entry name" value="GLUCOSAMINE-6-PHOSPHATE ISOMERASE"/>
    <property type="match status" value="1"/>
</dbReference>
<evidence type="ECO:0000256" key="2">
    <source>
        <dbReference type="ARBA" id="ARBA00022801"/>
    </source>
</evidence>
<name>A0A422LYI6_LACPA</name>
<dbReference type="GO" id="GO:0006043">
    <property type="term" value="P:glucosamine catabolic process"/>
    <property type="evidence" value="ECO:0007669"/>
    <property type="project" value="TreeGrafter"/>
</dbReference>
<comment type="catalytic activity">
    <reaction evidence="1 4">
        <text>alpha-D-glucosamine 6-phosphate + H2O = beta-D-fructose 6-phosphate + NH4(+)</text>
        <dbReference type="Rhea" id="RHEA:12172"/>
        <dbReference type="ChEBI" id="CHEBI:15377"/>
        <dbReference type="ChEBI" id="CHEBI:28938"/>
        <dbReference type="ChEBI" id="CHEBI:57634"/>
        <dbReference type="ChEBI" id="CHEBI:75989"/>
        <dbReference type="EC" id="3.5.99.6"/>
    </reaction>
</comment>
<feature type="active site" description="For ring-opening step" evidence="4">
    <location>
        <position position="148"/>
    </location>
</feature>
<dbReference type="InterPro" id="IPR004547">
    <property type="entry name" value="Glucosamine6P_isomerase"/>
</dbReference>
<comment type="similarity">
    <text evidence="4">Belongs to the glucosamine/galactosamine-6-phosphate isomerase family. NagB subfamily.</text>
</comment>
<dbReference type="GO" id="GO:0004342">
    <property type="term" value="F:glucosamine-6-phosphate deaminase activity"/>
    <property type="evidence" value="ECO:0007669"/>
    <property type="project" value="UniProtKB-UniRule"/>
</dbReference>
<dbReference type="InterPro" id="IPR018321">
    <property type="entry name" value="Glucosamine6P_isomerase_CS"/>
</dbReference>
<dbReference type="Pfam" id="PF01182">
    <property type="entry name" value="Glucosamine_iso"/>
    <property type="match status" value="1"/>
</dbReference>
<gene>
    <name evidence="4" type="primary">nagB</name>
    <name evidence="6" type="ORF">FAM18157_02692</name>
</gene>
<dbReference type="CDD" id="cd01399">
    <property type="entry name" value="GlcN6P_deaminase"/>
    <property type="match status" value="1"/>
</dbReference>
<evidence type="ECO:0000259" key="5">
    <source>
        <dbReference type="Pfam" id="PF01182"/>
    </source>
</evidence>
<dbReference type="UniPathway" id="UPA00629">
    <property type="reaction ID" value="UER00684"/>
</dbReference>
<dbReference type="NCBIfam" id="TIGR00502">
    <property type="entry name" value="nagB"/>
    <property type="match status" value="1"/>
</dbReference>
<sequence length="249" mass="27377">MLHWTRPDRGISTMDVKIFDNDTEAGKYAFDLIKQGMDNGAKVLGLATGSTPVTMYKAMVNSDVDFSNMTSINLDEYVGLAPDNDQSYRYFMQSNLFDKKPFKETFVPNGLAKDPEEETTRYNKVIADHPIEIQVLGIGRNGHIGFNEPGSPFDAGTRKVPLTQSTIDANARFFASEDDVPRYAYSMGIGSILKSKKILLLAFGENKADAVKKMIEGPVTNDVPASALQKHSDVVVILDKAAASKLSKK</sequence>
<dbReference type="InterPro" id="IPR037171">
    <property type="entry name" value="NagB/RpiA_transferase-like"/>
</dbReference>
<feature type="active site" description="For ring-opening step" evidence="4">
    <location>
        <position position="141"/>
    </location>
</feature>
<dbReference type="HAMAP" id="MF_01241">
    <property type="entry name" value="GlcN6P_deamin"/>
    <property type="match status" value="1"/>
</dbReference>
<dbReference type="GO" id="GO:0006046">
    <property type="term" value="P:N-acetylglucosamine catabolic process"/>
    <property type="evidence" value="ECO:0007669"/>
    <property type="project" value="UniProtKB-UniRule"/>
</dbReference>
<comment type="pathway">
    <text evidence="4">Amino-sugar metabolism; N-acetylneuraminate degradation; D-fructose 6-phosphate from N-acetylneuraminate: step 5/5.</text>
</comment>
<keyword evidence="3 4" id="KW-0119">Carbohydrate metabolism</keyword>
<feature type="domain" description="Glucosamine/galactosamine-6-phosphate isomerase" evidence="5">
    <location>
        <begin position="38"/>
        <end position="234"/>
    </location>
</feature>
<dbReference type="PROSITE" id="PS01161">
    <property type="entry name" value="GLC_GALNAC_ISOMERASE"/>
    <property type="match status" value="1"/>
</dbReference>
<dbReference type="GO" id="GO:0005737">
    <property type="term" value="C:cytoplasm"/>
    <property type="evidence" value="ECO:0007669"/>
    <property type="project" value="TreeGrafter"/>
</dbReference>
<comment type="caution">
    <text evidence="6">The sequence shown here is derived from an EMBL/GenBank/DDBJ whole genome shotgun (WGS) entry which is preliminary data.</text>
</comment>
<protein>
    <recommendedName>
        <fullName evidence="4">Glucosamine-6-phosphate deaminase</fullName>
        <ecNumber evidence="4">3.5.99.6</ecNumber>
    </recommendedName>
    <alternativeName>
        <fullName evidence="4">GlcN6P deaminase</fullName>
        <shortName evidence="4">GNPDA</shortName>
    </alternativeName>
    <alternativeName>
        <fullName evidence="4">Glucosamine-6-phosphate isomerase</fullName>
    </alternativeName>
</protein>
<keyword evidence="2 4" id="KW-0378">Hydrolase</keyword>
<dbReference type="EC" id="3.5.99.6" evidence="4"/>
<dbReference type="GO" id="GO:0019262">
    <property type="term" value="P:N-acetylneuraminate catabolic process"/>
    <property type="evidence" value="ECO:0007669"/>
    <property type="project" value="UniProtKB-UniRule"/>
</dbReference>
<evidence type="ECO:0000256" key="4">
    <source>
        <dbReference type="HAMAP-Rule" id="MF_01241"/>
    </source>
</evidence>
<dbReference type="SUPFAM" id="SSF100950">
    <property type="entry name" value="NagB/RpiA/CoA transferase-like"/>
    <property type="match status" value="1"/>
</dbReference>
<evidence type="ECO:0000313" key="6">
    <source>
        <dbReference type="EMBL" id="RND79367.1"/>
    </source>
</evidence>
<dbReference type="FunFam" id="3.40.50.1360:FF:000003">
    <property type="entry name" value="Glucosamine-6-phosphate deaminase"/>
    <property type="match status" value="1"/>
</dbReference>
<dbReference type="PANTHER" id="PTHR11280">
    <property type="entry name" value="GLUCOSAMINE-6-PHOSPHATE ISOMERASE"/>
    <property type="match status" value="1"/>
</dbReference>
<dbReference type="Proteomes" id="UP000284716">
    <property type="component" value="Unassembled WGS sequence"/>
</dbReference>
<comment type="caution">
    <text evidence="4">Lacks conserved residue(s) required for the propagation of feature annotation.</text>
</comment>
<evidence type="ECO:0000313" key="7">
    <source>
        <dbReference type="Proteomes" id="UP000284716"/>
    </source>
</evidence>